<dbReference type="HOGENOM" id="CLU_3242407_0_0_1"/>
<keyword evidence="2" id="KW-1185">Reference proteome</keyword>
<proteinExistence type="predicted"/>
<dbReference type="InterPro" id="IPR029033">
    <property type="entry name" value="His_PPase_superfam"/>
</dbReference>
<dbReference type="Proteomes" id="UP000027456">
    <property type="component" value="Unassembled WGS sequence"/>
</dbReference>
<dbReference type="InterPro" id="IPR013078">
    <property type="entry name" value="His_Pase_superF_clade-1"/>
</dbReference>
<name>A0A074SEF3_9AGAM</name>
<dbReference type="OrthoDB" id="496981at2759"/>
<dbReference type="EMBL" id="AZST01000521">
    <property type="protein sequence ID" value="KEP48397.1"/>
    <property type="molecule type" value="Genomic_DNA"/>
</dbReference>
<accession>A0A074SEF3</accession>
<dbReference type="Gene3D" id="3.40.50.1240">
    <property type="entry name" value="Phosphoglycerate mutase-like"/>
    <property type="match status" value="1"/>
</dbReference>
<evidence type="ECO:0000313" key="1">
    <source>
        <dbReference type="EMBL" id="KEP48397.1"/>
    </source>
</evidence>
<protein>
    <submittedName>
        <fullName evidence="1">Histidine phosphatase family (Branch 1) protein</fullName>
    </submittedName>
</protein>
<gene>
    <name evidence="1" type="ORF">V565_125810</name>
</gene>
<organism evidence="1 2">
    <name type="scientific">Rhizoctonia solani 123E</name>
    <dbReference type="NCBI Taxonomy" id="1423351"/>
    <lineage>
        <taxon>Eukaryota</taxon>
        <taxon>Fungi</taxon>
        <taxon>Dikarya</taxon>
        <taxon>Basidiomycota</taxon>
        <taxon>Agaricomycotina</taxon>
        <taxon>Agaricomycetes</taxon>
        <taxon>Cantharellales</taxon>
        <taxon>Ceratobasidiaceae</taxon>
        <taxon>Rhizoctonia</taxon>
    </lineage>
</organism>
<sequence>MTSKRVYFLRHGQAEYNIKGTPKISTHDAVLTPTGRQQCIDFA</sequence>
<dbReference type="AlphaFoldDB" id="A0A074SEF3"/>
<dbReference type="Pfam" id="PF00300">
    <property type="entry name" value="His_Phos_1"/>
    <property type="match status" value="1"/>
</dbReference>
<dbReference type="SUPFAM" id="SSF53254">
    <property type="entry name" value="Phosphoglycerate mutase-like"/>
    <property type="match status" value="1"/>
</dbReference>
<reference evidence="1 2" key="1">
    <citation type="submission" date="2013-12" db="EMBL/GenBank/DDBJ databases">
        <authorList>
            <person name="Cubeta M."/>
            <person name="Pakala S."/>
            <person name="Fedorova N."/>
            <person name="Thomas E."/>
            <person name="Dean R."/>
            <person name="Jabaji S."/>
            <person name="Neate S."/>
            <person name="Toda T."/>
            <person name="Tavantzis S."/>
            <person name="Vilgalys R."/>
            <person name="Bharathan N."/>
            <person name="Pakala S."/>
            <person name="Losada L.S."/>
            <person name="Zafar N."/>
            <person name="Nierman W."/>
        </authorList>
    </citation>
    <scope>NUCLEOTIDE SEQUENCE [LARGE SCALE GENOMIC DNA]</scope>
    <source>
        <strain evidence="1 2">123E</strain>
    </source>
</reference>
<evidence type="ECO:0000313" key="2">
    <source>
        <dbReference type="Proteomes" id="UP000027456"/>
    </source>
</evidence>
<comment type="caution">
    <text evidence="1">The sequence shown here is derived from an EMBL/GenBank/DDBJ whole genome shotgun (WGS) entry which is preliminary data.</text>
</comment>
<dbReference type="PIRSF" id="PIRSF000709">
    <property type="entry name" value="6PFK_2-Ptase"/>
    <property type="match status" value="1"/>
</dbReference>